<feature type="region of interest" description="Disordered" evidence="1">
    <location>
        <begin position="76"/>
        <end position="106"/>
    </location>
</feature>
<feature type="compositionally biased region" description="Basic and acidic residues" evidence="1">
    <location>
        <begin position="87"/>
        <end position="99"/>
    </location>
</feature>
<evidence type="ECO:0000256" key="1">
    <source>
        <dbReference type="SAM" id="MobiDB-lite"/>
    </source>
</evidence>
<protein>
    <submittedName>
        <fullName evidence="2">Uncharacterized protein</fullName>
    </submittedName>
</protein>
<dbReference type="Proteomes" id="UP001334804">
    <property type="component" value="Chromosome"/>
</dbReference>
<name>A0ABZ1EJW5_9ACTN</name>
<gene>
    <name evidence="2" type="ORF">OIE14_11080</name>
</gene>
<evidence type="ECO:0000313" key="2">
    <source>
        <dbReference type="EMBL" id="WSA34536.1"/>
    </source>
</evidence>
<dbReference type="RefSeq" id="WP_326564542.1">
    <property type="nucleotide sequence ID" value="NZ_CP109071.1"/>
</dbReference>
<evidence type="ECO:0000313" key="3">
    <source>
        <dbReference type="Proteomes" id="UP001334804"/>
    </source>
</evidence>
<proteinExistence type="predicted"/>
<reference evidence="2 3" key="1">
    <citation type="submission" date="2022-10" db="EMBL/GenBank/DDBJ databases">
        <title>The complete genomes of actinobacterial strains from the NBC collection.</title>
        <authorList>
            <person name="Joergensen T.S."/>
            <person name="Alvarez Arevalo M."/>
            <person name="Sterndorff E.B."/>
            <person name="Faurdal D."/>
            <person name="Vuksanovic O."/>
            <person name="Mourched A.-S."/>
            <person name="Charusanti P."/>
            <person name="Shaw S."/>
            <person name="Blin K."/>
            <person name="Weber T."/>
        </authorList>
    </citation>
    <scope>NUCLEOTIDE SEQUENCE [LARGE SCALE GENOMIC DNA]</scope>
    <source>
        <strain evidence="2 3">NBC 01809</strain>
    </source>
</reference>
<keyword evidence="3" id="KW-1185">Reference proteome</keyword>
<sequence length="106" mass="11855">MTCRHCCSVLDTTGRCPGDAPLLDPKRDGRKYGTAAQLAHHFGTDITTDMVHNWRKRDGLERHRIGRDVYSPVDQTAAIEHAKRRTKETTGRGRSRRLDATLATAA</sequence>
<organism evidence="2 3">
    <name type="scientific">Micromonospora peucetia</name>
    <dbReference type="NCBI Taxonomy" id="47871"/>
    <lineage>
        <taxon>Bacteria</taxon>
        <taxon>Bacillati</taxon>
        <taxon>Actinomycetota</taxon>
        <taxon>Actinomycetes</taxon>
        <taxon>Micromonosporales</taxon>
        <taxon>Micromonosporaceae</taxon>
        <taxon>Micromonospora</taxon>
    </lineage>
</organism>
<dbReference type="EMBL" id="CP109071">
    <property type="protein sequence ID" value="WSA34536.1"/>
    <property type="molecule type" value="Genomic_DNA"/>
</dbReference>
<accession>A0ABZ1EJW5</accession>